<dbReference type="RefSeq" id="WP_307556774.1">
    <property type="nucleotide sequence ID" value="NZ_JAUSQU010000001.1"/>
</dbReference>
<protein>
    <submittedName>
        <fullName evidence="2">RNA-binding Zn ribbon-like protein</fullName>
    </submittedName>
</protein>
<dbReference type="Pfam" id="PF11706">
    <property type="entry name" value="zf-CGNR"/>
    <property type="match status" value="1"/>
</dbReference>
<proteinExistence type="predicted"/>
<evidence type="ECO:0000313" key="2">
    <source>
        <dbReference type="EMBL" id="MDP9842907.1"/>
    </source>
</evidence>
<name>A0ABT9Q850_9ACTN</name>
<sequence length="188" mass="19990">MPAAGTSRSPAPPAADLVLAFANTHAGGRGEQLKDRDALRDWLKAAGYPDEAATDADAAAAREFRDALQLLMLAHSGEEAASREHVARAEAHLSRVADGAPLCVVVTATGTTLVPVRHGVWGAFGAVLAGVAELDRAGMWRRVKACRNEICHEGFFDRSRNASAVYHGPGCASMVSMRAYRQRKKDAL</sequence>
<dbReference type="InterPro" id="IPR010852">
    <property type="entry name" value="ABATE"/>
</dbReference>
<dbReference type="SUPFAM" id="SSF160904">
    <property type="entry name" value="Jann2411-like"/>
    <property type="match status" value="1"/>
</dbReference>
<dbReference type="PANTHER" id="PTHR35525:SF3">
    <property type="entry name" value="BLL6575 PROTEIN"/>
    <property type="match status" value="1"/>
</dbReference>
<dbReference type="Gene3D" id="1.10.3300.10">
    <property type="entry name" value="Jann2411-like domain"/>
    <property type="match status" value="1"/>
</dbReference>
<organism evidence="2 3">
    <name type="scientific">Streptosporangium lutulentum</name>
    <dbReference type="NCBI Taxonomy" id="1461250"/>
    <lineage>
        <taxon>Bacteria</taxon>
        <taxon>Bacillati</taxon>
        <taxon>Actinomycetota</taxon>
        <taxon>Actinomycetes</taxon>
        <taxon>Streptosporangiales</taxon>
        <taxon>Streptosporangiaceae</taxon>
        <taxon>Streptosporangium</taxon>
    </lineage>
</organism>
<gene>
    <name evidence="2" type="ORF">J2853_002118</name>
</gene>
<comment type="caution">
    <text evidence="2">The sequence shown here is derived from an EMBL/GenBank/DDBJ whole genome shotgun (WGS) entry which is preliminary data.</text>
</comment>
<dbReference type="Proteomes" id="UP001225356">
    <property type="component" value="Unassembled WGS sequence"/>
</dbReference>
<feature type="domain" description="Zinc finger CGNR" evidence="1">
    <location>
        <begin position="142"/>
        <end position="184"/>
    </location>
</feature>
<evidence type="ECO:0000259" key="1">
    <source>
        <dbReference type="Pfam" id="PF11706"/>
    </source>
</evidence>
<dbReference type="PANTHER" id="PTHR35525">
    <property type="entry name" value="BLL6575 PROTEIN"/>
    <property type="match status" value="1"/>
</dbReference>
<dbReference type="Pfam" id="PF07336">
    <property type="entry name" value="ABATE"/>
    <property type="match status" value="1"/>
</dbReference>
<accession>A0ABT9Q850</accession>
<dbReference type="InterPro" id="IPR023286">
    <property type="entry name" value="ABATE_dom_sf"/>
</dbReference>
<keyword evidence="3" id="KW-1185">Reference proteome</keyword>
<dbReference type="EMBL" id="JAUSQU010000001">
    <property type="protein sequence ID" value="MDP9842907.1"/>
    <property type="molecule type" value="Genomic_DNA"/>
</dbReference>
<dbReference type="InterPro" id="IPR021005">
    <property type="entry name" value="Znf_CGNR"/>
</dbReference>
<reference evidence="2 3" key="1">
    <citation type="submission" date="2023-07" db="EMBL/GenBank/DDBJ databases">
        <title>Sequencing the genomes of 1000 actinobacteria strains.</title>
        <authorList>
            <person name="Klenk H.-P."/>
        </authorList>
    </citation>
    <scope>NUCLEOTIDE SEQUENCE [LARGE SCALE GENOMIC DNA]</scope>
    <source>
        <strain evidence="2 3">DSM 46740</strain>
    </source>
</reference>
<evidence type="ECO:0000313" key="3">
    <source>
        <dbReference type="Proteomes" id="UP001225356"/>
    </source>
</evidence>